<reference evidence="9" key="1">
    <citation type="submission" date="2023-02" db="EMBL/GenBank/DDBJ databases">
        <title>Genome of toxic invasive species Heracleum sosnowskyi carries increased number of genes despite the absence of recent whole-genome duplications.</title>
        <authorList>
            <person name="Schelkunov M."/>
            <person name="Shtratnikova V."/>
            <person name="Makarenko M."/>
            <person name="Klepikova A."/>
            <person name="Omelchenko D."/>
            <person name="Novikova G."/>
            <person name="Obukhova E."/>
            <person name="Bogdanov V."/>
            <person name="Penin A."/>
            <person name="Logacheva M."/>
        </authorList>
    </citation>
    <scope>NUCLEOTIDE SEQUENCE</scope>
    <source>
        <strain evidence="9">Hsosn_3</strain>
        <tissue evidence="9">Leaf</tissue>
    </source>
</reference>
<dbReference type="EMBL" id="JAUIZM010000002">
    <property type="protein sequence ID" value="KAK1396884.1"/>
    <property type="molecule type" value="Genomic_DNA"/>
</dbReference>
<dbReference type="PANTHER" id="PTHR24068">
    <property type="entry name" value="UBIQUITIN-CONJUGATING ENZYME E2"/>
    <property type="match status" value="1"/>
</dbReference>
<dbReference type="InterPro" id="IPR023313">
    <property type="entry name" value="UBQ-conjugating_AS"/>
</dbReference>
<dbReference type="AlphaFoldDB" id="A0AAD8J4U2"/>
<dbReference type="Proteomes" id="UP001237642">
    <property type="component" value="Unassembled WGS sequence"/>
</dbReference>
<evidence type="ECO:0000256" key="7">
    <source>
        <dbReference type="SAM" id="MobiDB-lite"/>
    </source>
</evidence>
<organism evidence="9 10">
    <name type="scientific">Heracleum sosnowskyi</name>
    <dbReference type="NCBI Taxonomy" id="360622"/>
    <lineage>
        <taxon>Eukaryota</taxon>
        <taxon>Viridiplantae</taxon>
        <taxon>Streptophyta</taxon>
        <taxon>Embryophyta</taxon>
        <taxon>Tracheophyta</taxon>
        <taxon>Spermatophyta</taxon>
        <taxon>Magnoliopsida</taxon>
        <taxon>eudicotyledons</taxon>
        <taxon>Gunneridae</taxon>
        <taxon>Pentapetalae</taxon>
        <taxon>asterids</taxon>
        <taxon>campanulids</taxon>
        <taxon>Apiales</taxon>
        <taxon>Apiaceae</taxon>
        <taxon>Apioideae</taxon>
        <taxon>apioid superclade</taxon>
        <taxon>Tordylieae</taxon>
        <taxon>Tordyliinae</taxon>
        <taxon>Heracleum</taxon>
    </lineage>
</organism>
<evidence type="ECO:0000256" key="2">
    <source>
        <dbReference type="ARBA" id="ARBA00022679"/>
    </source>
</evidence>
<name>A0AAD8J4U2_9APIA</name>
<keyword evidence="10" id="KW-1185">Reference proteome</keyword>
<feature type="region of interest" description="Disordered" evidence="7">
    <location>
        <begin position="164"/>
        <end position="187"/>
    </location>
</feature>
<dbReference type="SUPFAM" id="SSF54495">
    <property type="entry name" value="UBC-like"/>
    <property type="match status" value="1"/>
</dbReference>
<proteinExistence type="predicted"/>
<keyword evidence="3" id="KW-0547">Nucleotide-binding</keyword>
<evidence type="ECO:0000256" key="5">
    <source>
        <dbReference type="ARBA" id="ARBA00022840"/>
    </source>
</evidence>
<dbReference type="PROSITE" id="PS00183">
    <property type="entry name" value="UBC_1"/>
    <property type="match status" value="1"/>
</dbReference>
<feature type="compositionally biased region" description="Polar residues" evidence="7">
    <location>
        <begin position="167"/>
        <end position="176"/>
    </location>
</feature>
<dbReference type="FunFam" id="3.10.110.10:FF:000041">
    <property type="entry name" value="Ubiquitin-conjugating enzyme E2 T"/>
    <property type="match status" value="1"/>
</dbReference>
<feature type="compositionally biased region" description="Polar residues" evidence="7">
    <location>
        <begin position="248"/>
        <end position="266"/>
    </location>
</feature>
<sequence length="582" mass="64346">MGAQAARLNLRMQKELKLLLTDPPPSSSFPHLSHHSSFSLSSILAHIEGPEDTVYANGVFKINIQIPERYPFQPPIVTFATPIYHPNIDTGGRICLDILNLPPKQGAWQPSLNISTVLTSILLLLTEPNPDDGLMCEASKEYKYNRQAFDQKARSMTENYARAGATENGSCSQNTESHLKPSTMDAEGPQLSRLEVDESFGKHKKLSPIKSKLSLASTSSNLKRVTDKIAKEAFSDDLLGNQIEGKAPNQQPAEKFNSYQNNGKLHSTSRKLSLESSSRNQKVSVQCKENVLSYQSSPVLKPKEADMGSTECVLLEKDVNHYEQQSHHLHKSGVVKSAGATNKGSEKICMDQSRVNISDDTWPQPLVNPPSQRSLGPLPMPLNTSHCDKQPQKDCVDKTGSGLFSIKHKRLGLASRKQYLGLPTSLQSQEKDNKENMISVSGVLLSSKGSGESLHGKIVNSNSNVYPKKQLGMRRKLPLEPVDKSNCSTDGNIQLNSCDDNLNGNPSKLLRATEESRYIQKPMQENDEKFTGQIKHHSEVLPIPDSAIVQDSEDSDDDKKVTVRPKLSVKRKRLIGKWNAKA</sequence>
<feature type="region of interest" description="Disordered" evidence="7">
    <location>
        <begin position="242"/>
        <end position="281"/>
    </location>
</feature>
<dbReference type="PROSITE" id="PS50127">
    <property type="entry name" value="UBC_2"/>
    <property type="match status" value="1"/>
</dbReference>
<keyword evidence="5" id="KW-0067">ATP-binding</keyword>
<keyword evidence="2" id="KW-0808">Transferase</keyword>
<evidence type="ECO:0000313" key="10">
    <source>
        <dbReference type="Proteomes" id="UP001237642"/>
    </source>
</evidence>
<dbReference type="SMART" id="SM00212">
    <property type="entry name" value="UBCc"/>
    <property type="match status" value="1"/>
</dbReference>
<dbReference type="GO" id="GO:0005524">
    <property type="term" value="F:ATP binding"/>
    <property type="evidence" value="ECO:0007669"/>
    <property type="project" value="UniProtKB-KW"/>
</dbReference>
<evidence type="ECO:0000256" key="6">
    <source>
        <dbReference type="PROSITE-ProRule" id="PRU10133"/>
    </source>
</evidence>
<evidence type="ECO:0000259" key="8">
    <source>
        <dbReference type="PROSITE" id="PS50127"/>
    </source>
</evidence>
<dbReference type="CDD" id="cd23805">
    <property type="entry name" value="UBCc_UBE2T"/>
    <property type="match status" value="1"/>
</dbReference>
<dbReference type="InterPro" id="IPR016135">
    <property type="entry name" value="UBQ-conjugating_enzyme/RWD"/>
</dbReference>
<feature type="compositionally biased region" description="Low complexity" evidence="7">
    <location>
        <begin position="270"/>
        <end position="279"/>
    </location>
</feature>
<feature type="active site" description="Glycyl thioester intermediate" evidence="6">
    <location>
        <position position="95"/>
    </location>
</feature>
<dbReference type="Pfam" id="PF00179">
    <property type="entry name" value="UQ_con"/>
    <property type="match status" value="1"/>
</dbReference>
<evidence type="ECO:0000256" key="1">
    <source>
        <dbReference type="ARBA" id="ARBA00012486"/>
    </source>
</evidence>
<feature type="domain" description="UBC core" evidence="8">
    <location>
        <begin position="7"/>
        <end position="162"/>
    </location>
</feature>
<comment type="caution">
    <text evidence="9">The sequence shown here is derived from an EMBL/GenBank/DDBJ whole genome shotgun (WGS) entry which is preliminary data.</text>
</comment>
<evidence type="ECO:0000256" key="3">
    <source>
        <dbReference type="ARBA" id="ARBA00022741"/>
    </source>
</evidence>
<dbReference type="InterPro" id="IPR000608">
    <property type="entry name" value="UBC"/>
</dbReference>
<dbReference type="EC" id="2.3.2.23" evidence="1"/>
<protein>
    <recommendedName>
        <fullName evidence="1">E2 ubiquitin-conjugating enzyme</fullName>
        <ecNumber evidence="1">2.3.2.23</ecNumber>
    </recommendedName>
</protein>
<accession>A0AAD8J4U2</accession>
<dbReference type="Gene3D" id="3.10.110.10">
    <property type="entry name" value="Ubiquitin Conjugating Enzyme"/>
    <property type="match status" value="1"/>
</dbReference>
<dbReference type="GO" id="GO:0061631">
    <property type="term" value="F:ubiquitin conjugating enzyme activity"/>
    <property type="evidence" value="ECO:0007669"/>
    <property type="project" value="UniProtKB-EC"/>
</dbReference>
<evidence type="ECO:0000256" key="4">
    <source>
        <dbReference type="ARBA" id="ARBA00022786"/>
    </source>
</evidence>
<gene>
    <name evidence="9" type="ORF">POM88_006747</name>
</gene>
<keyword evidence="4" id="KW-0833">Ubl conjugation pathway</keyword>
<reference evidence="9" key="2">
    <citation type="submission" date="2023-05" db="EMBL/GenBank/DDBJ databases">
        <authorList>
            <person name="Schelkunov M.I."/>
        </authorList>
    </citation>
    <scope>NUCLEOTIDE SEQUENCE</scope>
    <source>
        <strain evidence="9">Hsosn_3</strain>
        <tissue evidence="9">Leaf</tissue>
    </source>
</reference>
<evidence type="ECO:0000313" key="9">
    <source>
        <dbReference type="EMBL" id="KAK1396884.1"/>
    </source>
</evidence>